<feature type="region of interest" description="Disordered" evidence="1">
    <location>
        <begin position="799"/>
        <end position="835"/>
    </location>
</feature>
<dbReference type="Gene3D" id="1.25.40.10">
    <property type="entry name" value="Tetratricopeptide repeat domain"/>
    <property type="match status" value="1"/>
</dbReference>
<evidence type="ECO:0000313" key="3">
    <source>
        <dbReference type="Proteomes" id="UP000199169"/>
    </source>
</evidence>
<feature type="region of interest" description="Disordered" evidence="1">
    <location>
        <begin position="1"/>
        <end position="24"/>
    </location>
</feature>
<dbReference type="AlphaFoldDB" id="A0A1A8XNE2"/>
<protein>
    <recommendedName>
        <fullName evidence="4">Tetratricopeptide repeat protein</fullName>
    </recommendedName>
</protein>
<dbReference type="InterPro" id="IPR011990">
    <property type="entry name" value="TPR-like_helical_dom_sf"/>
</dbReference>
<dbReference type="Proteomes" id="UP000199169">
    <property type="component" value="Unassembled WGS sequence"/>
</dbReference>
<dbReference type="Pfam" id="PF14559">
    <property type="entry name" value="TPR_19"/>
    <property type="match status" value="1"/>
</dbReference>
<dbReference type="SUPFAM" id="SSF48452">
    <property type="entry name" value="TPR-like"/>
    <property type="match status" value="1"/>
</dbReference>
<evidence type="ECO:0000313" key="2">
    <source>
        <dbReference type="EMBL" id="SBT06161.1"/>
    </source>
</evidence>
<proteinExistence type="predicted"/>
<evidence type="ECO:0000256" key="1">
    <source>
        <dbReference type="SAM" id="MobiDB-lite"/>
    </source>
</evidence>
<dbReference type="RefSeq" id="WP_186406995.1">
    <property type="nucleotide sequence ID" value="NZ_FLQX01000106.1"/>
</dbReference>
<organism evidence="2 3">
    <name type="scientific">Candidatus Accumulibacter aalborgensis</name>
    <dbReference type="NCBI Taxonomy" id="1860102"/>
    <lineage>
        <taxon>Bacteria</taxon>
        <taxon>Pseudomonadati</taxon>
        <taxon>Pseudomonadota</taxon>
        <taxon>Betaproteobacteria</taxon>
        <taxon>Candidatus Accumulibacter</taxon>
    </lineage>
</organism>
<dbReference type="EMBL" id="FLQX01000106">
    <property type="protein sequence ID" value="SBT06161.1"/>
    <property type="molecule type" value="Genomic_DNA"/>
</dbReference>
<name>A0A1A8XNE2_9PROT</name>
<evidence type="ECO:0008006" key="4">
    <source>
        <dbReference type="Google" id="ProtNLM"/>
    </source>
</evidence>
<gene>
    <name evidence="2" type="ORF">ACCAA_300023</name>
</gene>
<reference evidence="2 3" key="1">
    <citation type="submission" date="2016-06" db="EMBL/GenBank/DDBJ databases">
        <authorList>
            <person name="Kjaerup R.B."/>
            <person name="Dalgaard T.S."/>
            <person name="Juul-Madsen H.R."/>
        </authorList>
    </citation>
    <scope>NUCLEOTIDE SEQUENCE [LARGE SCALE GENOMIC DNA]</scope>
    <source>
        <strain evidence="2">3</strain>
    </source>
</reference>
<feature type="compositionally biased region" description="Basic and acidic residues" evidence="1">
    <location>
        <begin position="816"/>
        <end position="835"/>
    </location>
</feature>
<accession>A0A1A8XNE2</accession>
<dbReference type="STRING" id="1860102.ACCAA_300023"/>
<sequence>MSRKHRTPPPASRQTPPSAAVSPATRARQALDAGRYRDAIEFFKDLLKSERRPEWVDALAQSYAGRAAELAGKGMFPEALVVWRNRSSLCDKPLVEGGSPYLEWLMRAGEHDAALRLLISADADPSTAADLETRLAAVALTAPDGTLAQLADDRPLRRHRAAALASIAACCRGDRADLDEQLRTIPFRSPYRDLRFILKALLLVGDDPSQAADLMARIAVDGPFEKLAAVVRAALLPGSRWLVPMLALDEEGRQLLLDLKGCPDNRRALMFEVAALARLGTPPTPAKVLDLLLRRGRVLPTSAARLCRRLLPYGAKRLAEYRSAFGQLAVAERECILALAIEQDGGGWIEEHWLRAVDLLSPPDKAPLHAALILRHLYEVIVGDADADDSECIDWLERSLLLDPDDRATHLKLIRIHRQAKDLQAARASLDRALASFANDPAVLLEAVETALAGNAFKKAVTLAKRLLEIDPINSKVRALIGQAHLSHARKQIRAQRADAAGRELDLAEEWLSSPNDRSIATLLRGLSASDAPATALLLVAVAELGGGLLAAFHVLLESSRVGSQGAGALRRAGIELSRAATSREVLAVVQAINALREADERKLQTVLDPLRAPLKRAAGADFSESELISICETLLRRDEITLLQAYAGAGLKRWPERPVFVYLTIFARHGKSARFAMSSREIVALEKAAEQAQADGDQRTVARIRELVQPLPDFAGGGPDDFDDPDVFGGPGEAPFADLHALFEMMISLDNDQALITMARELMPDAEFCPLERAAGGNRKKLARLLIDYLVELDAKVGASRSPREAPTPAPRAPEPLKGKVPVQDDRQKGLFDD</sequence>
<keyword evidence="3" id="KW-1185">Reference proteome</keyword>